<evidence type="ECO:0000313" key="2">
    <source>
        <dbReference type="Proteomes" id="UP001596058"/>
    </source>
</evidence>
<keyword evidence="1" id="KW-0540">Nuclease</keyword>
<protein>
    <submittedName>
        <fullName evidence="1">PaeR7I family type II restriction endonuclease</fullName>
    </submittedName>
</protein>
<name>A0ABW1D829_9ACTN</name>
<proteinExistence type="predicted"/>
<dbReference type="Proteomes" id="UP001596058">
    <property type="component" value="Unassembled WGS sequence"/>
</dbReference>
<comment type="caution">
    <text evidence="1">The sequence shown here is derived from an EMBL/GenBank/DDBJ whole genome shotgun (WGS) entry which is preliminary data.</text>
</comment>
<keyword evidence="1" id="KW-0378">Hydrolase</keyword>
<organism evidence="1 2">
    <name type="scientific">Nonomuraea insulae</name>
    <dbReference type="NCBI Taxonomy" id="1616787"/>
    <lineage>
        <taxon>Bacteria</taxon>
        <taxon>Bacillati</taxon>
        <taxon>Actinomycetota</taxon>
        <taxon>Actinomycetes</taxon>
        <taxon>Streptosporangiales</taxon>
        <taxon>Streptosporangiaceae</taxon>
        <taxon>Nonomuraea</taxon>
    </lineage>
</organism>
<keyword evidence="1" id="KW-0255">Endonuclease</keyword>
<dbReference type="InterPro" id="IPR007636">
    <property type="entry name" value="Restrct_endonuc_II_XhoI"/>
</dbReference>
<keyword evidence="2" id="KW-1185">Reference proteome</keyword>
<sequence>MHAEQIDKALDVFWTNRDKKSVQANLHMKGFEDLVRQELIDAGIPSKCIFTGKPYLPGYYRARKQWDLVVIYEGILVAAIEFKSQIGSVSKNINNRFEEALGTATDTRAAQDFNEAFGPVAPWMGYVFILKEDAETIQKDRETHAKFDVDQEYVGMSYEDRYQEMIRRFLLRKVYDAGWFVTTTYIDGVRTHKEPLSLASYAVFAVALKGQVQLVQAFLEDRRAKQSKDDTSRNGHAAELF</sequence>
<dbReference type="EMBL" id="JBHSPA010000096">
    <property type="protein sequence ID" value="MFC5833722.1"/>
    <property type="molecule type" value="Genomic_DNA"/>
</dbReference>
<evidence type="ECO:0000313" key="1">
    <source>
        <dbReference type="EMBL" id="MFC5833722.1"/>
    </source>
</evidence>
<gene>
    <name evidence="1" type="ORF">ACFPZ3_58620</name>
</gene>
<accession>A0ABW1D829</accession>
<reference evidence="2" key="1">
    <citation type="journal article" date="2019" name="Int. J. Syst. Evol. Microbiol.">
        <title>The Global Catalogue of Microorganisms (GCM) 10K type strain sequencing project: providing services to taxonomists for standard genome sequencing and annotation.</title>
        <authorList>
            <consortium name="The Broad Institute Genomics Platform"/>
            <consortium name="The Broad Institute Genome Sequencing Center for Infectious Disease"/>
            <person name="Wu L."/>
            <person name="Ma J."/>
        </authorList>
    </citation>
    <scope>NUCLEOTIDE SEQUENCE [LARGE SCALE GENOMIC DNA]</scope>
    <source>
        <strain evidence="2">CCUG 53903</strain>
    </source>
</reference>
<dbReference type="GO" id="GO:0004519">
    <property type="term" value="F:endonuclease activity"/>
    <property type="evidence" value="ECO:0007669"/>
    <property type="project" value="UniProtKB-KW"/>
</dbReference>
<dbReference type="RefSeq" id="WP_379523144.1">
    <property type="nucleotide sequence ID" value="NZ_JBHSPA010000096.1"/>
</dbReference>
<dbReference type="Pfam" id="PF04555">
    <property type="entry name" value="XhoI"/>
    <property type="match status" value="1"/>
</dbReference>